<keyword evidence="9 12" id="KW-0472">Membrane</keyword>
<feature type="transmembrane region" description="Helical" evidence="12">
    <location>
        <begin position="719"/>
        <end position="740"/>
    </location>
</feature>
<dbReference type="SUPFAM" id="SSF52540">
    <property type="entry name" value="P-loop containing nucleoside triphosphate hydrolases"/>
    <property type="match status" value="2"/>
</dbReference>
<feature type="transmembrane region" description="Helical" evidence="12">
    <location>
        <begin position="186"/>
        <end position="212"/>
    </location>
</feature>
<dbReference type="GO" id="GO:0005524">
    <property type="term" value="F:ATP binding"/>
    <property type="evidence" value="ECO:0007669"/>
    <property type="project" value="UniProtKB-KW"/>
</dbReference>
<dbReference type="Pfam" id="PF00005">
    <property type="entry name" value="ABC_tran"/>
    <property type="match status" value="2"/>
</dbReference>
<name>A0AAV1DIA2_OLDCO</name>
<keyword evidence="8 12" id="KW-1133">Transmembrane helix</keyword>
<dbReference type="PANTHER" id="PTHR43394:SF16">
    <property type="entry name" value="ABC TRANSPORTER B FAMILY MEMBER 4-LIKE ISOFORM X1"/>
    <property type="match status" value="1"/>
</dbReference>
<dbReference type="FunFam" id="1.20.1560.10:FF:000044">
    <property type="entry name" value="ABC transporter B family member 9"/>
    <property type="match status" value="1"/>
</dbReference>
<feature type="transmembrane region" description="Helical" evidence="12">
    <location>
        <begin position="279"/>
        <end position="302"/>
    </location>
</feature>
<keyword evidence="15" id="KW-1185">Reference proteome</keyword>
<evidence type="ECO:0000256" key="4">
    <source>
        <dbReference type="ARBA" id="ARBA00022692"/>
    </source>
</evidence>
<feature type="domain" description="AAA+ ATPase" evidence="13">
    <location>
        <begin position="405"/>
        <end position="597"/>
    </location>
</feature>
<dbReference type="SMART" id="SM00382">
    <property type="entry name" value="AAA"/>
    <property type="match status" value="2"/>
</dbReference>
<dbReference type="GO" id="GO:0016887">
    <property type="term" value="F:ATP hydrolysis activity"/>
    <property type="evidence" value="ECO:0007669"/>
    <property type="project" value="InterPro"/>
</dbReference>
<dbReference type="CDD" id="cd18577">
    <property type="entry name" value="ABC_6TM_Pgp_ABCB1_D1_like"/>
    <property type="match status" value="1"/>
</dbReference>
<evidence type="ECO:0000256" key="11">
    <source>
        <dbReference type="SAM" id="MobiDB-lite"/>
    </source>
</evidence>
<keyword evidence="4 12" id="KW-0812">Transmembrane</keyword>
<evidence type="ECO:0000256" key="10">
    <source>
        <dbReference type="ARBA" id="ARBA00023180"/>
    </source>
</evidence>
<dbReference type="PROSITE" id="PS00211">
    <property type="entry name" value="ABC_TRANSPORTER_1"/>
    <property type="match status" value="2"/>
</dbReference>
<dbReference type="Gene3D" id="1.20.1560.10">
    <property type="entry name" value="ABC transporter type 1, transmembrane domain"/>
    <property type="match status" value="1"/>
</dbReference>
<dbReference type="CDD" id="cd03249">
    <property type="entry name" value="ABC_MTABC3_MDL1_MDL2"/>
    <property type="match status" value="2"/>
</dbReference>
<evidence type="ECO:0000313" key="14">
    <source>
        <dbReference type="EMBL" id="CAI9106392.1"/>
    </source>
</evidence>
<dbReference type="GO" id="GO:0010329">
    <property type="term" value="F:auxin efflux transmembrane transporter activity"/>
    <property type="evidence" value="ECO:0007669"/>
    <property type="project" value="UniProtKB-ARBA"/>
</dbReference>
<accession>A0AAV1DIA2</accession>
<dbReference type="InterPro" id="IPR027417">
    <property type="entry name" value="P-loop_NTPase"/>
</dbReference>
<dbReference type="Gene3D" id="3.40.50.300">
    <property type="entry name" value="P-loop containing nucleotide triphosphate hydrolases"/>
    <property type="match status" value="2"/>
</dbReference>
<keyword evidence="6" id="KW-0547">Nucleotide-binding</keyword>
<organism evidence="14 15">
    <name type="scientific">Oldenlandia corymbosa var. corymbosa</name>
    <dbReference type="NCBI Taxonomy" id="529605"/>
    <lineage>
        <taxon>Eukaryota</taxon>
        <taxon>Viridiplantae</taxon>
        <taxon>Streptophyta</taxon>
        <taxon>Embryophyta</taxon>
        <taxon>Tracheophyta</taxon>
        <taxon>Spermatophyta</taxon>
        <taxon>Magnoliopsida</taxon>
        <taxon>eudicotyledons</taxon>
        <taxon>Gunneridae</taxon>
        <taxon>Pentapetalae</taxon>
        <taxon>asterids</taxon>
        <taxon>lamiids</taxon>
        <taxon>Gentianales</taxon>
        <taxon>Rubiaceae</taxon>
        <taxon>Rubioideae</taxon>
        <taxon>Spermacoceae</taxon>
        <taxon>Hedyotis-Oldenlandia complex</taxon>
        <taxon>Oldenlandia</taxon>
    </lineage>
</organism>
<dbReference type="Proteomes" id="UP001161247">
    <property type="component" value="Chromosome 5"/>
</dbReference>
<dbReference type="CDD" id="cd18578">
    <property type="entry name" value="ABC_6TM_Pgp_ABCB1_D2_like"/>
    <property type="match status" value="1"/>
</dbReference>
<dbReference type="InterPro" id="IPR003439">
    <property type="entry name" value="ABC_transporter-like_ATP-bd"/>
</dbReference>
<dbReference type="InterPro" id="IPR039421">
    <property type="entry name" value="Type_1_exporter"/>
</dbReference>
<dbReference type="GO" id="GO:0005886">
    <property type="term" value="C:plasma membrane"/>
    <property type="evidence" value="ECO:0007669"/>
    <property type="project" value="UniProtKB-SubCell"/>
</dbReference>
<dbReference type="FunFam" id="1.20.1560.10:FF:000009">
    <property type="entry name" value="ABC transporter B family member 1"/>
    <property type="match status" value="1"/>
</dbReference>
<dbReference type="InterPro" id="IPR003593">
    <property type="entry name" value="AAA+_ATPase"/>
</dbReference>
<keyword evidence="7" id="KW-0067">ATP-binding</keyword>
<feature type="domain" description="AAA+ ATPase" evidence="13">
    <location>
        <begin position="1068"/>
        <end position="1255"/>
    </location>
</feature>
<evidence type="ECO:0000256" key="8">
    <source>
        <dbReference type="ARBA" id="ARBA00022989"/>
    </source>
</evidence>
<feature type="region of interest" description="Disordered" evidence="11">
    <location>
        <begin position="1"/>
        <end position="22"/>
    </location>
</feature>
<comment type="subcellular location">
    <subcellularLocation>
        <location evidence="1">Cell membrane</location>
        <topology evidence="1">Multi-pass membrane protein</topology>
    </subcellularLocation>
</comment>
<dbReference type="InterPro" id="IPR036640">
    <property type="entry name" value="ABC1_TM_sf"/>
</dbReference>
<comment type="similarity">
    <text evidence="2">Belongs to the ABC transporter superfamily. ABCB family. Multidrug resistance exporter (TC 3.A.1.201) subfamily.</text>
</comment>
<protein>
    <submittedName>
        <fullName evidence="14">OLC1v1005538C1</fullName>
    </submittedName>
</protein>
<evidence type="ECO:0000256" key="5">
    <source>
        <dbReference type="ARBA" id="ARBA00022737"/>
    </source>
</evidence>
<dbReference type="InterPro" id="IPR017871">
    <property type="entry name" value="ABC_transporter-like_CS"/>
</dbReference>
<dbReference type="SUPFAM" id="SSF90123">
    <property type="entry name" value="ABC transporter transmembrane region"/>
    <property type="match status" value="2"/>
</dbReference>
<feature type="transmembrane region" description="Helical" evidence="12">
    <location>
        <begin position="103"/>
        <end position="124"/>
    </location>
</feature>
<evidence type="ECO:0000313" key="15">
    <source>
        <dbReference type="Proteomes" id="UP001161247"/>
    </source>
</evidence>
<dbReference type="PANTHER" id="PTHR43394">
    <property type="entry name" value="ATP-DEPENDENT PERMEASE MDL1, MITOCHONDRIAL"/>
    <property type="match status" value="1"/>
</dbReference>
<feature type="transmembrane region" description="Helical" evidence="12">
    <location>
        <begin position="863"/>
        <end position="880"/>
    </location>
</feature>
<evidence type="ECO:0000256" key="6">
    <source>
        <dbReference type="ARBA" id="ARBA00022741"/>
    </source>
</evidence>
<feature type="transmembrane region" description="Helical" evidence="12">
    <location>
        <begin position="52"/>
        <end position="76"/>
    </location>
</feature>
<keyword evidence="10" id="KW-0325">Glycoprotein</keyword>
<sequence>MENHHHKSQVMASEESCTDEPQPSVEVEAKKMVAGYKVAFYKLFSFADPLDYALMVVGTITAVAAGISVPLLALLFGEVINSFGQNVKAEQILHEVSKVSLRFVFLAVGAGAASFLQVTCWMITGERQAARIRSSYLRSLLMQDIAFFDKEISTGEIIERISSDTILIQDAMGEKVGKFIQLSSSFFGGFVVALIKGWLLALVLISSIPPLILTSSVMSFLMTKLASRSQAAYSVAATVVERTLSSIRTVVSFTGERQAIAEYDKSLNKAYRSGVHEGLAAGLGSGVFMCVYFCSYGLGIWFGSKMILEKRYTGGDVLNVIMAVLVGSYSIGQASPCLSAFASGKAAGFKMFQIMNRKPDINHCNPSGLILDNIDGTIELKDVHFSYPARPNEKIFNGFSISIPSGTNMALVGRSGSGKSTVISLIERFYDPQVGEVLIDGINIKEFQLKSIRSKIGLVSQEPMLFSLSIKDNIAYGKDNATLNQIKAAAELANAAKFIDKLPQGFDTMVGSHGSQLSGGQKQRIALARAILKDPRILLLDEATSALDAESERIVQEALNRVMVNRTTVVVAHRLSTVKNADVIAVLEQGKIVEKGSHIELLQDPEGAYSQLTRLQQHTEKPDDLLVYNHDDSEITADSGRHSSKRISLSRSISRCSSGLGSSSRRHSVRIGIGLPAVVGMLETKDDEFRESDSPSLTTCQDFSLLRLAYLNKQEIPELIFGSLAAVVTGVLLPIFGIIISRAIKTFYEPAHELQKKSKLWALLLVVIGITNLLATPLKTYFFAMAGCKLIKRIRLMCFEKIVHMEISWFDRQENSSGKISSRLSVDATSVRSVVGESLSFFVQNIATALAGLIIGFGASWELSFITLFMLPLIGLNGYMQMKFVKGFSTDAKKKYEDATQVASDAVETIRTVASFSAEDKVIQLYERKCKDPIEAGTRQGLYSGIAYGFSMFLLNSSYATIFYAGAQLIKAGRITFAEAFQVFYGLSLAGVAISQSSALSPDTSKGRSGASSIFTILDQKSKIDSSENTGTILDNVKGDLEFQHVSFRYPSRPDIEIFKDLCLTVESGKIVALVGESGCGKSTVISLLQRFYDPDSGEITLDGVGLRRLNLKWLRSQMGLVSQEPILFNGTIRTNIAYGKEGTATEAEIKAAAEIANAHNFISGLQQGYDTIVGERGIQLSGGQKQRVAIARAMVKSPRILLLDEATSALDAESERVVQDALDQAMVGKTTIVVAHRLSTIKTADLIAVIKNGTIEEKGKHESLISVKDGIYASLVASYAATAHK</sequence>
<evidence type="ECO:0000256" key="12">
    <source>
        <dbReference type="SAM" id="Phobius"/>
    </source>
</evidence>
<evidence type="ECO:0000259" key="13">
    <source>
        <dbReference type="SMART" id="SM00382"/>
    </source>
</evidence>
<dbReference type="GO" id="GO:0005743">
    <property type="term" value="C:mitochondrial inner membrane"/>
    <property type="evidence" value="ECO:0007669"/>
    <property type="project" value="TreeGrafter"/>
</dbReference>
<dbReference type="GO" id="GO:0015421">
    <property type="term" value="F:ABC-type oligopeptide transporter activity"/>
    <property type="evidence" value="ECO:0007669"/>
    <property type="project" value="TreeGrafter"/>
</dbReference>
<evidence type="ECO:0000256" key="3">
    <source>
        <dbReference type="ARBA" id="ARBA00022448"/>
    </source>
</evidence>
<dbReference type="GO" id="GO:0010328">
    <property type="term" value="F:auxin influx transmembrane transporter activity"/>
    <property type="evidence" value="ECO:0007669"/>
    <property type="project" value="UniProtKB-ARBA"/>
</dbReference>
<dbReference type="InterPro" id="IPR011527">
    <property type="entry name" value="ABC1_TM_dom"/>
</dbReference>
<evidence type="ECO:0000256" key="1">
    <source>
        <dbReference type="ARBA" id="ARBA00004651"/>
    </source>
</evidence>
<dbReference type="EMBL" id="OX459122">
    <property type="protein sequence ID" value="CAI9106392.1"/>
    <property type="molecule type" value="Genomic_DNA"/>
</dbReference>
<evidence type="ECO:0000256" key="7">
    <source>
        <dbReference type="ARBA" id="ARBA00022840"/>
    </source>
</evidence>
<dbReference type="FunFam" id="3.40.50.300:FF:000066">
    <property type="entry name" value="ABC transporter B family member 1"/>
    <property type="match status" value="2"/>
</dbReference>
<gene>
    <name evidence="14" type="ORF">OLC1_LOCUS14899</name>
</gene>
<evidence type="ECO:0000256" key="9">
    <source>
        <dbReference type="ARBA" id="ARBA00023136"/>
    </source>
</evidence>
<dbReference type="Pfam" id="PF00664">
    <property type="entry name" value="ABC_membrane"/>
    <property type="match status" value="2"/>
</dbReference>
<evidence type="ECO:0000256" key="2">
    <source>
        <dbReference type="ARBA" id="ARBA00007577"/>
    </source>
</evidence>
<reference evidence="14" key="1">
    <citation type="submission" date="2023-03" db="EMBL/GenBank/DDBJ databases">
        <authorList>
            <person name="Julca I."/>
        </authorList>
    </citation>
    <scope>NUCLEOTIDE SEQUENCE</scope>
</reference>
<proteinExistence type="inferred from homology"/>
<keyword evidence="3" id="KW-0813">Transport</keyword>
<keyword evidence="5" id="KW-0677">Repeat</keyword>
<dbReference type="GO" id="GO:0090374">
    <property type="term" value="P:oligopeptide export from mitochondrion"/>
    <property type="evidence" value="ECO:0007669"/>
    <property type="project" value="TreeGrafter"/>
</dbReference>
<feature type="transmembrane region" description="Helical" evidence="12">
    <location>
        <begin position="760"/>
        <end position="784"/>
    </location>
</feature>